<accession>X1HPY6</accession>
<dbReference type="EMBL" id="BARU01028576">
    <property type="protein sequence ID" value="GAH72216.1"/>
    <property type="molecule type" value="Genomic_DNA"/>
</dbReference>
<protein>
    <submittedName>
        <fullName evidence="1">Uncharacterized protein</fullName>
    </submittedName>
</protein>
<sequence>DSQEWKAARMWMRRHNVRYRWCYQGNDGIRFLLVENHHPGIPGLQQVKVQDIDWNAIMDEMPEGSSFRGSLRTLQLPKEDMSGYPLIWQRQVQVKAPPGVLSKAQAFALERSVGLDPRGKTAEELEAMIAERMGIFEEEFLRLGGEIAVSRMVRIRVNLDLIDWISYGSRLTLASKYGVELVPSGYAVGA</sequence>
<gene>
    <name evidence="1" type="ORF">S03H2_45591</name>
</gene>
<comment type="caution">
    <text evidence="1">The sequence shown here is derived from an EMBL/GenBank/DDBJ whole genome shotgun (WGS) entry which is preliminary data.</text>
</comment>
<evidence type="ECO:0000313" key="1">
    <source>
        <dbReference type="EMBL" id="GAH72216.1"/>
    </source>
</evidence>
<feature type="non-terminal residue" evidence="1">
    <location>
        <position position="1"/>
    </location>
</feature>
<organism evidence="1">
    <name type="scientific">marine sediment metagenome</name>
    <dbReference type="NCBI Taxonomy" id="412755"/>
    <lineage>
        <taxon>unclassified sequences</taxon>
        <taxon>metagenomes</taxon>
        <taxon>ecological metagenomes</taxon>
    </lineage>
</organism>
<proteinExistence type="predicted"/>
<reference evidence="1" key="1">
    <citation type="journal article" date="2014" name="Front. Microbiol.">
        <title>High frequency of phylogenetically diverse reductive dehalogenase-homologous genes in deep subseafloor sedimentary metagenomes.</title>
        <authorList>
            <person name="Kawai M."/>
            <person name="Futagami T."/>
            <person name="Toyoda A."/>
            <person name="Takaki Y."/>
            <person name="Nishi S."/>
            <person name="Hori S."/>
            <person name="Arai W."/>
            <person name="Tsubouchi T."/>
            <person name="Morono Y."/>
            <person name="Uchiyama I."/>
            <person name="Ito T."/>
            <person name="Fujiyama A."/>
            <person name="Inagaki F."/>
            <person name="Takami H."/>
        </authorList>
    </citation>
    <scope>NUCLEOTIDE SEQUENCE</scope>
    <source>
        <strain evidence="1">Expedition CK06-06</strain>
    </source>
</reference>
<dbReference type="AlphaFoldDB" id="X1HPY6"/>
<name>X1HPY6_9ZZZZ</name>